<dbReference type="EMBL" id="FOAD01000003">
    <property type="protein sequence ID" value="SEL17236.1"/>
    <property type="molecule type" value="Genomic_DNA"/>
</dbReference>
<reference evidence="1 2" key="1">
    <citation type="submission" date="2016-10" db="EMBL/GenBank/DDBJ databases">
        <authorList>
            <person name="de Groot N.N."/>
        </authorList>
    </citation>
    <scope>NUCLEOTIDE SEQUENCE [LARGE SCALE GENOMIC DNA]</scope>
    <source>
        <strain evidence="1 2">CDM_5</strain>
    </source>
</reference>
<evidence type="ECO:0000313" key="2">
    <source>
        <dbReference type="Proteomes" id="UP000183894"/>
    </source>
</evidence>
<dbReference type="AlphaFoldDB" id="A0A1H7N0X1"/>
<accession>A0A1H7N0X1</accession>
<organism evidence="1 2">
    <name type="scientific">Haloferax larsenii</name>
    <dbReference type="NCBI Taxonomy" id="302484"/>
    <lineage>
        <taxon>Archaea</taxon>
        <taxon>Methanobacteriati</taxon>
        <taxon>Methanobacteriota</taxon>
        <taxon>Stenosarchaea group</taxon>
        <taxon>Halobacteria</taxon>
        <taxon>Halobacteriales</taxon>
        <taxon>Haloferacaceae</taxon>
        <taxon>Haloferax</taxon>
    </lineage>
</organism>
<sequence length="106" mass="11821">MDIGLNSDFDIELDHRNDLPLVTGKAAFEQALRIRLTDYFDEIVGTVSQSNAANLLRIEARRVVTDMDELDRVASIVIEPSSDDPNTLDVTVFYSTGEQTPFSISE</sequence>
<dbReference type="RefSeq" id="WP_074793203.1">
    <property type="nucleotide sequence ID" value="NZ_FOAD01000003.1"/>
</dbReference>
<protein>
    <submittedName>
        <fullName evidence="1">Uncharacterized protein</fullName>
    </submittedName>
</protein>
<dbReference type="Proteomes" id="UP000183894">
    <property type="component" value="Unassembled WGS sequence"/>
</dbReference>
<name>A0A1H7N0X1_HALLR</name>
<gene>
    <name evidence="1" type="ORF">SAMN04488691_103161</name>
</gene>
<evidence type="ECO:0000313" key="1">
    <source>
        <dbReference type="EMBL" id="SEL17236.1"/>
    </source>
</evidence>
<dbReference type="OrthoDB" id="204981at2157"/>
<proteinExistence type="predicted"/>